<evidence type="ECO:0000256" key="8">
    <source>
        <dbReference type="SAM" id="Coils"/>
    </source>
</evidence>
<comment type="similarity">
    <text evidence="2">Belongs to the bacterial solute-binding protein 8 family.</text>
</comment>
<dbReference type="InterPro" id="IPR002491">
    <property type="entry name" value="ABC_transptr_periplasmic_BD"/>
</dbReference>
<dbReference type="GO" id="GO:0003677">
    <property type="term" value="F:DNA binding"/>
    <property type="evidence" value="ECO:0007669"/>
    <property type="project" value="UniProtKB-KW"/>
</dbReference>
<feature type="region of interest" description="Disordered" evidence="9">
    <location>
        <begin position="354"/>
        <end position="381"/>
    </location>
</feature>
<dbReference type="PROSITE" id="PS50983">
    <property type="entry name" value="FE_B12_PBP"/>
    <property type="match status" value="1"/>
</dbReference>
<keyword evidence="7" id="KW-0804">Transcription</keyword>
<dbReference type="PROSITE" id="PS01124">
    <property type="entry name" value="HTH_ARAC_FAMILY_2"/>
    <property type="match status" value="1"/>
</dbReference>
<dbReference type="SUPFAM" id="SSF46689">
    <property type="entry name" value="Homeodomain-like"/>
    <property type="match status" value="2"/>
</dbReference>
<evidence type="ECO:0000256" key="1">
    <source>
        <dbReference type="ARBA" id="ARBA00004196"/>
    </source>
</evidence>
<dbReference type="GeneID" id="93476765"/>
<dbReference type="Gene3D" id="3.40.50.1980">
    <property type="entry name" value="Nitrogenase molybdenum iron protein domain"/>
    <property type="match status" value="2"/>
</dbReference>
<dbReference type="Pfam" id="PF12833">
    <property type="entry name" value="HTH_18"/>
    <property type="match status" value="1"/>
</dbReference>
<gene>
    <name evidence="12" type="ORF">V6668_14830</name>
</gene>
<feature type="coiled-coil region" evidence="8">
    <location>
        <begin position="513"/>
        <end position="540"/>
    </location>
</feature>
<dbReference type="AlphaFoldDB" id="A0ABD8B1D1"/>
<evidence type="ECO:0000259" key="11">
    <source>
        <dbReference type="PROSITE" id="PS50983"/>
    </source>
</evidence>
<dbReference type="InterPro" id="IPR018062">
    <property type="entry name" value="HTH_AraC-typ_CS"/>
</dbReference>
<dbReference type="PROSITE" id="PS00041">
    <property type="entry name" value="HTH_ARAC_FAMILY_1"/>
    <property type="match status" value="1"/>
</dbReference>
<dbReference type="SUPFAM" id="SSF53807">
    <property type="entry name" value="Helical backbone' metal receptor"/>
    <property type="match status" value="1"/>
</dbReference>
<dbReference type="EMBL" id="CP145892">
    <property type="protein sequence ID" value="WWP23660.1"/>
    <property type="molecule type" value="Genomic_DNA"/>
</dbReference>
<dbReference type="PANTHER" id="PTHR30532">
    <property type="entry name" value="IRON III DICITRATE-BINDING PERIPLASMIC PROTEIN"/>
    <property type="match status" value="1"/>
</dbReference>
<dbReference type="InterPro" id="IPR009057">
    <property type="entry name" value="Homeodomain-like_sf"/>
</dbReference>
<evidence type="ECO:0000256" key="2">
    <source>
        <dbReference type="ARBA" id="ARBA00008814"/>
    </source>
</evidence>
<dbReference type="GO" id="GO:0030313">
    <property type="term" value="C:cell envelope"/>
    <property type="evidence" value="ECO:0007669"/>
    <property type="project" value="UniProtKB-SubCell"/>
</dbReference>
<name>A0ABD8B1D1_PAEAM</name>
<feature type="domain" description="HTH araC/xylS-type" evidence="10">
    <location>
        <begin position="181"/>
        <end position="279"/>
    </location>
</feature>
<feature type="domain" description="Fe/B12 periplasmic-binding" evidence="11">
    <location>
        <begin position="400"/>
        <end position="660"/>
    </location>
</feature>
<evidence type="ECO:0000313" key="12">
    <source>
        <dbReference type="EMBL" id="WWP23660.1"/>
    </source>
</evidence>
<dbReference type="SMART" id="SM00342">
    <property type="entry name" value="HTH_ARAC"/>
    <property type="match status" value="1"/>
</dbReference>
<dbReference type="InterPro" id="IPR051313">
    <property type="entry name" value="Bact_iron-sidero_bind"/>
</dbReference>
<evidence type="ECO:0000313" key="13">
    <source>
        <dbReference type="Proteomes" id="UP001364764"/>
    </source>
</evidence>
<keyword evidence="4" id="KW-0732">Signal</keyword>
<dbReference type="CDD" id="cd01146">
    <property type="entry name" value="FhuD"/>
    <property type="match status" value="1"/>
</dbReference>
<proteinExistence type="inferred from homology"/>
<dbReference type="Pfam" id="PF01497">
    <property type="entry name" value="Peripla_BP_2"/>
    <property type="match status" value="1"/>
</dbReference>
<dbReference type="Gene3D" id="1.10.10.60">
    <property type="entry name" value="Homeodomain-like"/>
    <property type="match status" value="2"/>
</dbReference>
<evidence type="ECO:0000256" key="9">
    <source>
        <dbReference type="SAM" id="MobiDB-lite"/>
    </source>
</evidence>
<evidence type="ECO:0000256" key="3">
    <source>
        <dbReference type="ARBA" id="ARBA00022448"/>
    </source>
</evidence>
<evidence type="ECO:0000256" key="6">
    <source>
        <dbReference type="ARBA" id="ARBA00023125"/>
    </source>
</evidence>
<keyword evidence="5" id="KW-0805">Transcription regulation</keyword>
<sequence length="660" mass="74532">MKEEMHVEEHVKLWNLASIKIWEVRHVVVRAGEPIHAYRFPISGFIYTVRGNATITLDDTMYAIDQMQVLHGGKGVWMNISLNEDSFEFYLMFYRANLSLSNTRENQALLRQHVPFHVQYAFAPSYPIDLYDKVQRIEQHWERTDAFSKFQVKTLFYQFINELMRQLSAQGIETAKPDLVAQAVRYLQENYMLPVMVDPLAELLDCSAGHLSRTFKKETGSSLITYLTRIRMYKAKELLLHTDASLQKIAEAIGIPDVIYFNRLFKKYVGLSPGRFKQKCIALPTGQNNAIQESELSIVSPMHRGYDPIDDDYYYQYNSKGESLTSMRSRKPVALLLMLSLTLLISACSPSQGSSATSSNGTSGNNAPTTEVAQSTESAVQERVVKHPWGETVIKGDPQHIISLFPAATDYLLALGIVPQAASSNEEGSDQFPTYLSDQLQGKENLGWQVDPNYESILAAEPDLIIGQDFMSDAYDSLSKIAPTLLAEKLQDEQGIIRMKTSLLHMGDMLGKTDQAKQVIEEYEKKAAEAREKIKQSIGDETVMFLRLSDKEVRYYSKRNYEVLYDDLGLTPPVSIPDPTDSMKVISMESLPSINPDHIFLLSSDENETTELQKTAVWKSLNAVKNNNVYIVDYGLWFQGPGGPIGQSKIIDEAVNFLTQ</sequence>
<accession>A0ABD8B1D1</accession>
<keyword evidence="6" id="KW-0238">DNA-binding</keyword>
<dbReference type="PANTHER" id="PTHR30532:SF21">
    <property type="entry name" value="SIDEROPHORE-BINDING LIPOPROTEIN YFIY-RELATED"/>
    <property type="match status" value="1"/>
</dbReference>
<dbReference type="InterPro" id="IPR018060">
    <property type="entry name" value="HTH_AraC"/>
</dbReference>
<feature type="compositionally biased region" description="Low complexity" evidence="9">
    <location>
        <begin position="354"/>
        <end position="369"/>
    </location>
</feature>
<organism evidence="12 13">
    <name type="scientific">Paenibacillus amylolyticus</name>
    <dbReference type="NCBI Taxonomy" id="1451"/>
    <lineage>
        <taxon>Bacteria</taxon>
        <taxon>Bacillati</taxon>
        <taxon>Bacillota</taxon>
        <taxon>Bacilli</taxon>
        <taxon>Bacillales</taxon>
        <taxon>Paenibacillaceae</taxon>
        <taxon>Paenibacillus</taxon>
    </lineage>
</organism>
<comment type="subcellular location">
    <subcellularLocation>
        <location evidence="1">Cell envelope</location>
    </subcellularLocation>
</comment>
<protein>
    <submittedName>
        <fullName evidence="12">AraC family transcriptional regulator</fullName>
    </submittedName>
</protein>
<evidence type="ECO:0000259" key="10">
    <source>
        <dbReference type="PROSITE" id="PS01124"/>
    </source>
</evidence>
<keyword evidence="8" id="KW-0175">Coiled coil</keyword>
<reference evidence="12 13" key="1">
    <citation type="submission" date="2024-02" db="EMBL/GenBank/DDBJ databases">
        <title>Complete sequences of two Paenibacillus sp. strains and one Lysinibacillus strain isolated from the environment on STAA medium highlight biotechnological potential.</title>
        <authorList>
            <person name="Attere S.A."/>
            <person name="Piche L.C."/>
            <person name="Intertaglia L."/>
            <person name="Lami R."/>
            <person name="Charette S.J."/>
            <person name="Vincent A.T."/>
        </authorList>
    </citation>
    <scope>NUCLEOTIDE SEQUENCE [LARGE SCALE GENOMIC DNA]</scope>
    <source>
        <strain evidence="12 13">Y5S-7</strain>
    </source>
</reference>
<keyword evidence="3" id="KW-0813">Transport</keyword>
<dbReference type="Proteomes" id="UP001364764">
    <property type="component" value="Chromosome"/>
</dbReference>
<evidence type="ECO:0000256" key="5">
    <source>
        <dbReference type="ARBA" id="ARBA00023015"/>
    </source>
</evidence>
<dbReference type="RefSeq" id="WP_338708952.1">
    <property type="nucleotide sequence ID" value="NZ_CP145892.1"/>
</dbReference>
<evidence type="ECO:0000256" key="7">
    <source>
        <dbReference type="ARBA" id="ARBA00023163"/>
    </source>
</evidence>
<evidence type="ECO:0000256" key="4">
    <source>
        <dbReference type="ARBA" id="ARBA00022729"/>
    </source>
</evidence>
<dbReference type="GO" id="GO:1901678">
    <property type="term" value="P:iron coordination entity transport"/>
    <property type="evidence" value="ECO:0007669"/>
    <property type="project" value="UniProtKB-ARBA"/>
</dbReference>